<accession>Q7XN20</accession>
<dbReference type="AlphaFoldDB" id="Q7XN20"/>
<evidence type="ECO:0000256" key="1">
    <source>
        <dbReference type="SAM" id="MobiDB-lite"/>
    </source>
</evidence>
<sequence>MTNYNTTSPGGTHVVTPVANIPLPSNNLIVSDADDVVSGENGTTHEQEMENTMHGDVHGNIVHGEAALESTLQDSSTVPDQDADSSGAASAAASGAGGDSVSLGDAEANGAAASGEASSADSQPVQPDVTATAARAPRPHTRLLSGIRKEKIYIDRTVKYGCFNSTCRN</sequence>
<evidence type="ECO:0000313" key="3">
    <source>
        <dbReference type="Proteomes" id="UP000000763"/>
    </source>
</evidence>
<name>Q7XN20_ORYSJ</name>
<organism evidence="2 3">
    <name type="scientific">Oryza sativa subsp. japonica</name>
    <name type="common">Rice</name>
    <dbReference type="NCBI Taxonomy" id="39947"/>
    <lineage>
        <taxon>Eukaryota</taxon>
        <taxon>Viridiplantae</taxon>
        <taxon>Streptophyta</taxon>
        <taxon>Embryophyta</taxon>
        <taxon>Tracheophyta</taxon>
        <taxon>Spermatophyta</taxon>
        <taxon>Magnoliopsida</taxon>
        <taxon>Liliopsida</taxon>
        <taxon>Poales</taxon>
        <taxon>Poaceae</taxon>
        <taxon>BOP clade</taxon>
        <taxon>Oryzoideae</taxon>
        <taxon>Oryzeae</taxon>
        <taxon>Oryzinae</taxon>
        <taxon>Oryza</taxon>
        <taxon>Oryza sativa</taxon>
    </lineage>
</organism>
<feature type="compositionally biased region" description="Polar residues" evidence="1">
    <location>
        <begin position="70"/>
        <end position="79"/>
    </location>
</feature>
<protein>
    <submittedName>
        <fullName evidence="2">OSJNBb0016D16.13 protein</fullName>
    </submittedName>
</protein>
<feature type="compositionally biased region" description="Low complexity" evidence="1">
    <location>
        <begin position="84"/>
        <end position="122"/>
    </location>
</feature>
<reference evidence="3" key="1">
    <citation type="journal article" date="2005" name="Nature">
        <title>The map-based sequence of the rice genome.</title>
        <authorList>
            <consortium name="International rice genome sequencing project (IRGSP)"/>
            <person name="Matsumoto T."/>
            <person name="Wu J."/>
            <person name="Kanamori H."/>
            <person name="Katayose Y."/>
            <person name="Fujisawa M."/>
            <person name="Namiki N."/>
            <person name="Mizuno H."/>
            <person name="Yamamoto K."/>
            <person name="Antonio B.A."/>
            <person name="Baba T."/>
            <person name="Sakata K."/>
            <person name="Nagamura Y."/>
            <person name="Aoki H."/>
            <person name="Arikawa K."/>
            <person name="Arita K."/>
            <person name="Bito T."/>
            <person name="Chiden Y."/>
            <person name="Fujitsuka N."/>
            <person name="Fukunaka R."/>
            <person name="Hamada M."/>
            <person name="Harada C."/>
            <person name="Hayashi A."/>
            <person name="Hijishita S."/>
            <person name="Honda M."/>
            <person name="Hosokawa S."/>
            <person name="Ichikawa Y."/>
            <person name="Idonuma A."/>
            <person name="Iijima M."/>
            <person name="Ikeda M."/>
            <person name="Ikeno M."/>
            <person name="Ito K."/>
            <person name="Ito S."/>
            <person name="Ito T."/>
            <person name="Ito Y."/>
            <person name="Ito Y."/>
            <person name="Iwabuchi A."/>
            <person name="Kamiya K."/>
            <person name="Karasawa W."/>
            <person name="Kurita K."/>
            <person name="Katagiri S."/>
            <person name="Kikuta A."/>
            <person name="Kobayashi H."/>
            <person name="Kobayashi N."/>
            <person name="Machita K."/>
            <person name="Maehara T."/>
            <person name="Masukawa M."/>
            <person name="Mizubayashi T."/>
            <person name="Mukai Y."/>
            <person name="Nagasaki H."/>
            <person name="Nagata Y."/>
            <person name="Naito S."/>
            <person name="Nakashima M."/>
            <person name="Nakama Y."/>
            <person name="Nakamichi Y."/>
            <person name="Nakamura M."/>
            <person name="Meguro A."/>
            <person name="Negishi M."/>
            <person name="Ohta I."/>
            <person name="Ohta T."/>
            <person name="Okamoto M."/>
            <person name="Ono N."/>
            <person name="Saji S."/>
            <person name="Sakaguchi M."/>
            <person name="Sakai K."/>
            <person name="Shibata M."/>
            <person name="Shimokawa T."/>
            <person name="Song J."/>
            <person name="Takazaki Y."/>
            <person name="Terasawa K."/>
            <person name="Tsugane M."/>
            <person name="Tsuji K."/>
            <person name="Ueda S."/>
            <person name="Waki K."/>
            <person name="Yamagata H."/>
            <person name="Yamamoto M."/>
            <person name="Yamamoto S."/>
            <person name="Yamane H."/>
            <person name="Yoshiki S."/>
            <person name="Yoshihara R."/>
            <person name="Yukawa K."/>
            <person name="Zhong H."/>
            <person name="Yano M."/>
            <person name="Yuan Q."/>
            <person name="Ouyang S."/>
            <person name="Liu J."/>
            <person name="Jones K.M."/>
            <person name="Gansberger K."/>
            <person name="Moffat K."/>
            <person name="Hill J."/>
            <person name="Bera J."/>
            <person name="Fadrosh D."/>
            <person name="Jin S."/>
            <person name="Johri S."/>
            <person name="Kim M."/>
            <person name="Overton L."/>
            <person name="Reardon M."/>
            <person name="Tsitrin T."/>
            <person name="Vuong H."/>
            <person name="Weaver B."/>
            <person name="Ciecko A."/>
            <person name="Tallon L."/>
            <person name="Jackson J."/>
            <person name="Pai G."/>
            <person name="Aken S.V."/>
            <person name="Utterback T."/>
            <person name="Reidmuller S."/>
            <person name="Feldblyum T."/>
            <person name="Hsiao J."/>
            <person name="Zismann V."/>
            <person name="Iobst S."/>
            <person name="de Vazeille A.R."/>
            <person name="Buell C.R."/>
            <person name="Ying K."/>
            <person name="Li Y."/>
            <person name="Lu T."/>
            <person name="Huang Y."/>
            <person name="Zhao Q."/>
            <person name="Feng Q."/>
            <person name="Zhang L."/>
            <person name="Zhu J."/>
            <person name="Weng Q."/>
            <person name="Mu J."/>
            <person name="Lu Y."/>
            <person name="Fan D."/>
            <person name="Liu Y."/>
            <person name="Guan J."/>
            <person name="Zhang Y."/>
            <person name="Yu S."/>
            <person name="Liu X."/>
            <person name="Zhang Y."/>
            <person name="Hong G."/>
            <person name="Han B."/>
            <person name="Choisne N."/>
            <person name="Demange N."/>
            <person name="Orjeda G."/>
            <person name="Samain S."/>
            <person name="Cattolico L."/>
            <person name="Pelletier E."/>
            <person name="Couloux A."/>
            <person name="Segurens B."/>
            <person name="Wincker P."/>
            <person name="D'Hont A."/>
            <person name="Scarpelli C."/>
            <person name="Weissenbach J."/>
            <person name="Salanoubat M."/>
            <person name="Quetier F."/>
            <person name="Yu Y."/>
            <person name="Kim H.R."/>
            <person name="Rambo T."/>
            <person name="Currie J."/>
            <person name="Collura K."/>
            <person name="Luo M."/>
            <person name="Yang T."/>
            <person name="Ammiraju J.S.S."/>
            <person name="Engler F."/>
            <person name="Soderlund C."/>
            <person name="Wing R.A."/>
            <person name="Palmer L.E."/>
            <person name="de la Bastide M."/>
            <person name="Spiegel L."/>
            <person name="Nascimento L."/>
            <person name="Zutavern T."/>
            <person name="O'Shaughnessy A."/>
            <person name="Dike S."/>
            <person name="Dedhia N."/>
            <person name="Preston R."/>
            <person name="Balija V."/>
            <person name="McCombie W.R."/>
            <person name="Chow T."/>
            <person name="Chen H."/>
            <person name="Chung M."/>
            <person name="Chen C."/>
            <person name="Shaw J."/>
            <person name="Wu H."/>
            <person name="Hsiao K."/>
            <person name="Chao Y."/>
            <person name="Chu M."/>
            <person name="Cheng C."/>
            <person name="Hour A."/>
            <person name="Lee P."/>
            <person name="Lin S."/>
            <person name="Lin Y."/>
            <person name="Liou J."/>
            <person name="Liu S."/>
            <person name="Hsing Y."/>
            <person name="Raghuvanshi S."/>
            <person name="Mohanty A."/>
            <person name="Bharti A.K."/>
            <person name="Gaur A."/>
            <person name="Gupta V."/>
            <person name="Kumar D."/>
            <person name="Ravi V."/>
            <person name="Vij S."/>
            <person name="Kapur A."/>
            <person name="Khurana P."/>
            <person name="Khurana P."/>
            <person name="Khurana J.P."/>
            <person name="Tyagi A.K."/>
            <person name="Gaikwad K."/>
            <person name="Singh A."/>
            <person name="Dalal V."/>
            <person name="Srivastava S."/>
            <person name="Dixit A."/>
            <person name="Pal A.K."/>
            <person name="Ghazi I.A."/>
            <person name="Yadav M."/>
            <person name="Pandit A."/>
            <person name="Bhargava A."/>
            <person name="Sureshbabu K."/>
            <person name="Batra K."/>
            <person name="Sharma T.R."/>
            <person name="Mohapatra T."/>
            <person name="Singh N.K."/>
            <person name="Messing J."/>
            <person name="Nelson A.B."/>
            <person name="Fuks G."/>
            <person name="Kavchok S."/>
            <person name="Keizer G."/>
            <person name="Linton E."/>
            <person name="Llaca V."/>
            <person name="Song R."/>
            <person name="Tanyolac B."/>
            <person name="Young S."/>
            <person name="Ho-Il K."/>
            <person name="Hahn J.H."/>
            <person name="Sangsakoo G."/>
            <person name="Vanavichit A."/>
            <person name="de Mattos Luiz.A.T."/>
            <person name="Zimmer P.D."/>
            <person name="Malone G."/>
            <person name="Dellagostin O."/>
            <person name="de Oliveira A.C."/>
            <person name="Bevan M."/>
            <person name="Bancroft I."/>
            <person name="Minx P."/>
            <person name="Cordum H."/>
            <person name="Wilson R."/>
            <person name="Cheng Z."/>
            <person name="Jin W."/>
            <person name="Jiang J."/>
            <person name="Leong S.A."/>
            <person name="Iwama H."/>
            <person name="Gojobori T."/>
            <person name="Itoh T."/>
            <person name="Niimura Y."/>
            <person name="Fujii Y."/>
            <person name="Habara T."/>
            <person name="Sakai H."/>
            <person name="Sato Y."/>
            <person name="Wilson G."/>
            <person name="Kumar K."/>
            <person name="McCouch S."/>
            <person name="Juretic N."/>
            <person name="Hoen D."/>
            <person name="Wright S."/>
            <person name="Bruskiewich R."/>
            <person name="Bureau T."/>
            <person name="Miyao A."/>
            <person name="Hirochika H."/>
            <person name="Nishikawa T."/>
            <person name="Kadowaki K."/>
            <person name="Sugiura M."/>
            <person name="Burr B."/>
            <person name="Sasaki T."/>
        </authorList>
    </citation>
    <scope>NUCLEOTIDE SEQUENCE [LARGE SCALE GENOMIC DNA]</scope>
    <source>
        <strain evidence="3">cv. Nipponbare</strain>
    </source>
</reference>
<proteinExistence type="predicted"/>
<reference evidence="3" key="2">
    <citation type="journal article" date="2008" name="Nucleic Acids Res.">
        <title>The rice annotation project database (RAP-DB): 2008 update.</title>
        <authorList>
            <consortium name="The rice annotation project (RAP)"/>
        </authorList>
    </citation>
    <scope>GENOME REANNOTATION</scope>
    <source>
        <strain evidence="3">cv. Nipponbare</strain>
    </source>
</reference>
<dbReference type="Proteomes" id="UP000000763">
    <property type="component" value="Chromosome 4"/>
</dbReference>
<dbReference type="EMBL" id="AL606658">
    <property type="protein sequence ID" value="CAE04322.1"/>
    <property type="molecule type" value="Genomic_DNA"/>
</dbReference>
<feature type="region of interest" description="Disordered" evidence="1">
    <location>
        <begin position="69"/>
        <end position="141"/>
    </location>
</feature>
<evidence type="ECO:0000313" key="2">
    <source>
        <dbReference type="EMBL" id="CAE04322.1"/>
    </source>
</evidence>
<gene>
    <name evidence="2" type="primary">OSJNBb0016D16.13</name>
</gene>